<reference evidence="1 2" key="1">
    <citation type="submission" date="2018-05" db="EMBL/GenBank/DDBJ databases">
        <title>Genome sequencing of Flavobacterium sp. HYN0049.</title>
        <authorList>
            <person name="Yi H."/>
            <person name="Baek C."/>
        </authorList>
    </citation>
    <scope>NUCLEOTIDE SEQUENCE [LARGE SCALE GENOMIC DNA]</scope>
    <source>
        <strain evidence="1 2">HYN0049</strain>
    </source>
</reference>
<dbReference type="Pfam" id="PF08922">
    <property type="entry name" value="DUF1905"/>
    <property type="match status" value="1"/>
</dbReference>
<name>A0A2S1SKV7_9FLAO</name>
<sequence length="152" mass="17519">MLIFDDHIQMQKSDGKGGWTFITMPIMPHLPKKKNSTVLVRGTIDDYVLEGIHIWAMKKGTFLAVKAEIRKAIKKESGDTVKLVLYLAEPQSAIPEDFMTCLSEEPKILAYFQKLPQKQQQEMIDWIFSARTEDEKIDRMAKALEKLEVLSY</sequence>
<evidence type="ECO:0000313" key="1">
    <source>
        <dbReference type="EMBL" id="AWI27035.1"/>
    </source>
</evidence>
<evidence type="ECO:0000313" key="2">
    <source>
        <dbReference type="Proteomes" id="UP000244937"/>
    </source>
</evidence>
<accession>A0A2S1SKV7</accession>
<dbReference type="RefSeq" id="WP_108904806.1">
    <property type="nucleotide sequence ID" value="NZ_CP029187.1"/>
</dbReference>
<dbReference type="OrthoDB" id="8246703at2"/>
<gene>
    <name evidence="1" type="ORF">HYN49_14605</name>
</gene>
<organism evidence="1 2">
    <name type="scientific">Flavobacterium pallidum</name>
    <dbReference type="NCBI Taxonomy" id="2172098"/>
    <lineage>
        <taxon>Bacteria</taxon>
        <taxon>Pseudomonadati</taxon>
        <taxon>Bacteroidota</taxon>
        <taxon>Flavobacteriia</taxon>
        <taxon>Flavobacteriales</taxon>
        <taxon>Flavobacteriaceae</taxon>
        <taxon>Flavobacterium</taxon>
    </lineage>
</organism>
<dbReference type="Gene3D" id="2.40.30.100">
    <property type="entry name" value="AF2212/PG0164-like"/>
    <property type="match status" value="1"/>
</dbReference>
<dbReference type="SUPFAM" id="SSF141694">
    <property type="entry name" value="AF2212/PG0164-like"/>
    <property type="match status" value="1"/>
</dbReference>
<dbReference type="AlphaFoldDB" id="A0A2S1SKV7"/>
<proteinExistence type="predicted"/>
<protein>
    <recommendedName>
        <fullName evidence="3">DUF1905 domain-containing protein</fullName>
    </recommendedName>
</protein>
<dbReference type="Proteomes" id="UP000244937">
    <property type="component" value="Chromosome"/>
</dbReference>
<dbReference type="KEGG" id="fpal:HYN49_14605"/>
<dbReference type="InterPro" id="IPR015018">
    <property type="entry name" value="DUF1905"/>
</dbReference>
<keyword evidence="2" id="KW-1185">Reference proteome</keyword>
<dbReference type="EMBL" id="CP029187">
    <property type="protein sequence ID" value="AWI27035.1"/>
    <property type="molecule type" value="Genomic_DNA"/>
</dbReference>
<evidence type="ECO:0008006" key="3">
    <source>
        <dbReference type="Google" id="ProtNLM"/>
    </source>
</evidence>
<dbReference type="InterPro" id="IPR037079">
    <property type="entry name" value="AF2212/PG0164-like_sf"/>
</dbReference>
<dbReference type="Pfam" id="PF13376">
    <property type="entry name" value="OmdA"/>
    <property type="match status" value="1"/>
</dbReference>